<gene>
    <name evidence="4" type="primary">MP3</name>
    <name evidence="4" type="ORF">DNF11_3721</name>
</gene>
<evidence type="ECO:0000259" key="3">
    <source>
        <dbReference type="SMART" id="SM01117"/>
    </source>
</evidence>
<comment type="similarity">
    <text evidence="1">Belongs to the cytochrome b5 family. MAPR subfamily.</text>
</comment>
<accession>A0A3G2S985</accession>
<sequence>MGLTPATTPTQPPKDDPMTPEELKQYNGTDDTKPVYVAVKGVIFDVSPRREMYGHGKGYAIFAGKDASRALGMSSLNPEDAVSDYSTLKPDQMKVLNDWFEYYKKRYNIVGKVVEEK</sequence>
<dbReference type="GO" id="GO:0020037">
    <property type="term" value="F:heme binding"/>
    <property type="evidence" value="ECO:0007669"/>
    <property type="project" value="UniProtKB-ARBA"/>
</dbReference>
<dbReference type="VEuPathDB" id="FungiDB:DNF11_3721"/>
<dbReference type="Gene3D" id="3.10.120.10">
    <property type="entry name" value="Cytochrome b5-like heme/steroid binding domain"/>
    <property type="match status" value="1"/>
</dbReference>
<dbReference type="InterPro" id="IPR001199">
    <property type="entry name" value="Cyt_B5-like_heme/steroid-bd"/>
</dbReference>
<dbReference type="AlphaFoldDB" id="A0A3G2S985"/>
<evidence type="ECO:0000313" key="4">
    <source>
        <dbReference type="EMBL" id="AYO44671.1"/>
    </source>
</evidence>
<evidence type="ECO:0000256" key="2">
    <source>
        <dbReference type="SAM" id="MobiDB-lite"/>
    </source>
</evidence>
<dbReference type="InterPro" id="IPR050577">
    <property type="entry name" value="MAPR/NEUFC/NENF-like"/>
</dbReference>
<evidence type="ECO:0000256" key="1">
    <source>
        <dbReference type="ARBA" id="ARBA00038357"/>
    </source>
</evidence>
<proteinExistence type="inferred from homology"/>
<dbReference type="EMBL" id="CP033154">
    <property type="protein sequence ID" value="AYO44671.1"/>
    <property type="molecule type" value="Genomic_DNA"/>
</dbReference>
<dbReference type="SUPFAM" id="SSF55856">
    <property type="entry name" value="Cytochrome b5-like heme/steroid binding domain"/>
    <property type="match status" value="1"/>
</dbReference>
<reference evidence="4 5" key="1">
    <citation type="submission" date="2018-10" db="EMBL/GenBank/DDBJ databases">
        <title>Complete genome sequence of Malassezia restricta CBS 7877.</title>
        <authorList>
            <person name="Morand S.C."/>
            <person name="Bertignac M."/>
            <person name="Iltis A."/>
            <person name="Kolder I."/>
            <person name="Pirovano W."/>
            <person name="Jourdain R."/>
            <person name="Clavaud C."/>
        </authorList>
    </citation>
    <scope>NUCLEOTIDE SEQUENCE [LARGE SCALE GENOMIC DNA]</scope>
    <source>
        <strain evidence="4 5">CBS 7877</strain>
    </source>
</reference>
<dbReference type="GO" id="GO:0016020">
    <property type="term" value="C:membrane"/>
    <property type="evidence" value="ECO:0007669"/>
    <property type="project" value="TreeGrafter"/>
</dbReference>
<feature type="compositionally biased region" description="Basic and acidic residues" evidence="2">
    <location>
        <begin position="13"/>
        <end position="24"/>
    </location>
</feature>
<dbReference type="FunFam" id="3.10.120.10:FF:000003">
    <property type="entry name" value="membrane-associated progesterone receptor component 1"/>
    <property type="match status" value="1"/>
</dbReference>
<feature type="domain" description="Cytochrome b5 heme-binding" evidence="3">
    <location>
        <begin position="18"/>
        <end position="114"/>
    </location>
</feature>
<dbReference type="STRING" id="425264.A0A3G2S985"/>
<evidence type="ECO:0000313" key="5">
    <source>
        <dbReference type="Proteomes" id="UP000269793"/>
    </source>
</evidence>
<name>A0A3G2S985_MALR7</name>
<dbReference type="GO" id="GO:0005783">
    <property type="term" value="C:endoplasmic reticulum"/>
    <property type="evidence" value="ECO:0007669"/>
    <property type="project" value="TreeGrafter"/>
</dbReference>
<keyword evidence="5" id="KW-1185">Reference proteome</keyword>
<organism evidence="4 5">
    <name type="scientific">Malassezia restricta (strain ATCC 96810 / NBRC 103918 / CBS 7877)</name>
    <name type="common">Seborrheic dermatitis infection agent</name>
    <dbReference type="NCBI Taxonomy" id="425264"/>
    <lineage>
        <taxon>Eukaryota</taxon>
        <taxon>Fungi</taxon>
        <taxon>Dikarya</taxon>
        <taxon>Basidiomycota</taxon>
        <taxon>Ustilaginomycotina</taxon>
        <taxon>Malasseziomycetes</taxon>
        <taxon>Malasseziales</taxon>
        <taxon>Malasseziaceae</taxon>
        <taxon>Malassezia</taxon>
    </lineage>
</organism>
<dbReference type="OrthoDB" id="899at2759"/>
<feature type="region of interest" description="Disordered" evidence="2">
    <location>
        <begin position="1"/>
        <end position="30"/>
    </location>
</feature>
<dbReference type="Pfam" id="PF00173">
    <property type="entry name" value="Cyt-b5"/>
    <property type="match status" value="1"/>
</dbReference>
<dbReference type="InterPro" id="IPR036400">
    <property type="entry name" value="Cyt_B5-like_heme/steroid_sf"/>
</dbReference>
<dbReference type="Proteomes" id="UP000269793">
    <property type="component" value="Chromosome VII"/>
</dbReference>
<protein>
    <submittedName>
        <fullName evidence="4">Putative steroid-binding protein 3</fullName>
    </submittedName>
</protein>
<dbReference type="PANTHER" id="PTHR10281:SF115">
    <property type="entry name" value="BINDING PROTEIN, PUTATIVE (AFU_ORTHOLOGUE AFUA_4G06240)-RELATED"/>
    <property type="match status" value="1"/>
</dbReference>
<dbReference type="PANTHER" id="PTHR10281">
    <property type="entry name" value="MEMBRANE-ASSOCIATED PROGESTERONE RECEPTOR COMPONENT-RELATED"/>
    <property type="match status" value="1"/>
</dbReference>
<dbReference type="SMART" id="SM01117">
    <property type="entry name" value="Cyt-b5"/>
    <property type="match status" value="1"/>
</dbReference>